<dbReference type="InterPro" id="IPR036390">
    <property type="entry name" value="WH_DNA-bd_sf"/>
</dbReference>
<geneLocation type="plasmid" evidence="1">
    <name>unnamed2</name>
</geneLocation>
<keyword evidence="1" id="KW-0614">Plasmid</keyword>
<sequence>MVSSVPRDSDADDFGRKYSSAEFLRVVRESGPMTTGEVANEIECHRNTARDQLKRLAKRGRIKKEEIGQEFVWRSN</sequence>
<dbReference type="SUPFAM" id="SSF46785">
    <property type="entry name" value="Winged helix' DNA-binding domain"/>
    <property type="match status" value="1"/>
</dbReference>
<protein>
    <submittedName>
        <fullName evidence="1">Transcriptional regulator</fullName>
    </submittedName>
</protein>
<accession>A0A1P8RIW4</accession>
<evidence type="ECO:0000313" key="1">
    <source>
        <dbReference type="EMBL" id="APX98588.1"/>
    </source>
</evidence>
<dbReference type="InterPro" id="IPR036388">
    <property type="entry name" value="WH-like_DNA-bd_sf"/>
</dbReference>
<reference evidence="1 2" key="1">
    <citation type="submission" date="2017-01" db="EMBL/GenBank/DDBJ databases">
        <title>Complete genome sequence of Haloterrigena daqingensis type strain (JX313T).</title>
        <authorList>
            <person name="Shuang W."/>
        </authorList>
    </citation>
    <scope>NUCLEOTIDE SEQUENCE [LARGE SCALE GENOMIC DNA]</scope>
    <source>
        <strain evidence="2">JX313</strain>
        <plasmid evidence="2">Plasmid unnamed2</plasmid>
    </source>
</reference>
<gene>
    <name evidence="1" type="ORF">BB347_17975</name>
</gene>
<evidence type="ECO:0000313" key="2">
    <source>
        <dbReference type="Proteomes" id="UP000187321"/>
    </source>
</evidence>
<dbReference type="Proteomes" id="UP000187321">
    <property type="component" value="Plasmid unnamed2"/>
</dbReference>
<proteinExistence type="predicted"/>
<dbReference type="KEGG" id="hda:BB347_17975"/>
<name>A0A1P8RIW4_9EURY</name>
<dbReference type="Gene3D" id="1.10.10.10">
    <property type="entry name" value="Winged helix-like DNA-binding domain superfamily/Winged helix DNA-binding domain"/>
    <property type="match status" value="1"/>
</dbReference>
<dbReference type="Pfam" id="PF12840">
    <property type="entry name" value="HTH_20"/>
    <property type="match status" value="1"/>
</dbReference>
<organism evidence="1 2">
    <name type="scientific">Natronorubrum daqingense</name>
    <dbReference type="NCBI Taxonomy" id="588898"/>
    <lineage>
        <taxon>Archaea</taxon>
        <taxon>Methanobacteriati</taxon>
        <taxon>Methanobacteriota</taxon>
        <taxon>Stenosarchaea group</taxon>
        <taxon>Halobacteria</taxon>
        <taxon>Halobacteriales</taxon>
        <taxon>Natrialbaceae</taxon>
        <taxon>Natronorubrum</taxon>
    </lineage>
</organism>
<dbReference type="EMBL" id="CP019329">
    <property type="protein sequence ID" value="APX98588.1"/>
    <property type="molecule type" value="Genomic_DNA"/>
</dbReference>
<dbReference type="AlphaFoldDB" id="A0A1P8RIW4"/>